<keyword evidence="5" id="KW-1133">Transmembrane helix</keyword>
<feature type="domain" description="SRCR" evidence="9">
    <location>
        <begin position="110"/>
        <end position="190"/>
    </location>
</feature>
<dbReference type="PANTHER" id="PTHR48071:SF18">
    <property type="entry name" value="DELETED IN MALIGNANT BRAIN TUMORS 1 PROTEIN-RELATED"/>
    <property type="match status" value="1"/>
</dbReference>
<dbReference type="KEGG" id="cvr:CHLNCDRAFT_12273"/>
<keyword evidence="4" id="KW-0677">Repeat</keyword>
<protein>
    <recommendedName>
        <fullName evidence="9">SRCR domain-containing protein</fullName>
    </recommendedName>
</protein>
<dbReference type="InterPro" id="IPR036772">
    <property type="entry name" value="SRCR-like_dom_sf"/>
</dbReference>
<dbReference type="InterPro" id="IPR001190">
    <property type="entry name" value="SRCR"/>
</dbReference>
<keyword evidence="11" id="KW-1185">Reference proteome</keyword>
<evidence type="ECO:0000313" key="11">
    <source>
        <dbReference type="Proteomes" id="UP000008141"/>
    </source>
</evidence>
<feature type="non-terminal residue" evidence="10">
    <location>
        <position position="190"/>
    </location>
</feature>
<keyword evidence="8" id="KW-0325">Glycoprotein</keyword>
<dbReference type="PROSITE" id="PS50287">
    <property type="entry name" value="SRCR_2"/>
    <property type="match status" value="2"/>
</dbReference>
<dbReference type="Proteomes" id="UP000008141">
    <property type="component" value="Unassembled WGS sequence"/>
</dbReference>
<gene>
    <name evidence="10" type="ORF">CHLNCDRAFT_12273</name>
</gene>
<dbReference type="FunFam" id="3.10.250.10:FF:000016">
    <property type="entry name" value="Scavenger receptor cysteine-rich protein type 12"/>
    <property type="match status" value="1"/>
</dbReference>
<feature type="non-terminal residue" evidence="10">
    <location>
        <position position="1"/>
    </location>
</feature>
<organism evidence="11">
    <name type="scientific">Chlorella variabilis</name>
    <name type="common">Green alga</name>
    <dbReference type="NCBI Taxonomy" id="554065"/>
    <lineage>
        <taxon>Eukaryota</taxon>
        <taxon>Viridiplantae</taxon>
        <taxon>Chlorophyta</taxon>
        <taxon>core chlorophytes</taxon>
        <taxon>Trebouxiophyceae</taxon>
        <taxon>Chlorellales</taxon>
        <taxon>Chlorellaceae</taxon>
        <taxon>Chlorella clade</taxon>
        <taxon>Chlorella</taxon>
    </lineage>
</organism>
<dbReference type="Gene3D" id="3.10.250.10">
    <property type="entry name" value="SRCR-like domain"/>
    <property type="match status" value="2"/>
</dbReference>
<keyword evidence="2" id="KW-0812">Transmembrane</keyword>
<dbReference type="PANTHER" id="PTHR48071">
    <property type="entry name" value="SRCR DOMAIN-CONTAINING PROTEIN"/>
    <property type="match status" value="1"/>
</dbReference>
<comment type="subcellular location">
    <subcellularLocation>
        <location evidence="1">Membrane</location>
        <topology evidence="1">Single-pass membrane protein</topology>
    </subcellularLocation>
</comment>
<evidence type="ECO:0000259" key="9">
    <source>
        <dbReference type="PROSITE" id="PS50287"/>
    </source>
</evidence>
<dbReference type="PRINTS" id="PR00258">
    <property type="entry name" value="SPERACTRCPTR"/>
</dbReference>
<dbReference type="GO" id="GO:0016020">
    <property type="term" value="C:membrane"/>
    <property type="evidence" value="ECO:0007669"/>
    <property type="project" value="UniProtKB-SubCell"/>
</dbReference>
<evidence type="ECO:0000256" key="2">
    <source>
        <dbReference type="ARBA" id="ARBA00022692"/>
    </source>
</evidence>
<evidence type="ECO:0000256" key="8">
    <source>
        <dbReference type="ARBA" id="ARBA00023180"/>
    </source>
</evidence>
<accession>E1ZAM0</accession>
<dbReference type="RefSeq" id="XP_005849384.1">
    <property type="nucleotide sequence ID" value="XM_005849322.1"/>
</dbReference>
<evidence type="ECO:0000256" key="6">
    <source>
        <dbReference type="ARBA" id="ARBA00023136"/>
    </source>
</evidence>
<evidence type="ECO:0000256" key="1">
    <source>
        <dbReference type="ARBA" id="ARBA00004167"/>
    </source>
</evidence>
<feature type="domain" description="SRCR" evidence="9">
    <location>
        <begin position="1"/>
        <end position="102"/>
    </location>
</feature>
<dbReference type="OMA" id="HYWSMKN"/>
<evidence type="ECO:0000256" key="3">
    <source>
        <dbReference type="ARBA" id="ARBA00022729"/>
    </source>
</evidence>
<keyword evidence="6" id="KW-0472">Membrane</keyword>
<sequence>RLVGGPDGFSGRLEVLVDGSWGTVCSGSLNGATARVICRLLAYNGGAVRSSSAYGWSDSLPIHLAAVGCTGEEAGLASCQLTPNQRSAPACGPADAAGIDCSGSGIIAAVRLVAGPSNTRGLLEVQVNGTWGTVCSEGFTSWDTDTVCRQLGTPHGGYVDTCPECGPGTPLLAGGVVCGADDASLESCGY</sequence>
<reference evidence="10 11" key="1">
    <citation type="journal article" date="2010" name="Plant Cell">
        <title>The Chlorella variabilis NC64A genome reveals adaptation to photosymbiosis, coevolution with viruses, and cryptic sex.</title>
        <authorList>
            <person name="Blanc G."/>
            <person name="Duncan G."/>
            <person name="Agarkova I."/>
            <person name="Borodovsky M."/>
            <person name="Gurnon J."/>
            <person name="Kuo A."/>
            <person name="Lindquist E."/>
            <person name="Lucas S."/>
            <person name="Pangilinan J."/>
            <person name="Polle J."/>
            <person name="Salamov A."/>
            <person name="Terry A."/>
            <person name="Yamada T."/>
            <person name="Dunigan D.D."/>
            <person name="Grigoriev I.V."/>
            <person name="Claverie J.M."/>
            <person name="Van Etten J.L."/>
        </authorList>
    </citation>
    <scope>NUCLEOTIDE SEQUENCE [LARGE SCALE GENOMIC DNA]</scope>
    <source>
        <strain evidence="10 11">NC64A</strain>
    </source>
</reference>
<dbReference type="GeneID" id="17356444"/>
<dbReference type="Pfam" id="PF00530">
    <property type="entry name" value="SRCR"/>
    <property type="match status" value="2"/>
</dbReference>
<evidence type="ECO:0000256" key="4">
    <source>
        <dbReference type="ARBA" id="ARBA00022737"/>
    </source>
</evidence>
<dbReference type="SMART" id="SM00202">
    <property type="entry name" value="SR"/>
    <property type="match status" value="2"/>
</dbReference>
<dbReference type="AlphaFoldDB" id="E1ZAM0"/>
<dbReference type="PROSITE" id="PS00420">
    <property type="entry name" value="SRCR_1"/>
    <property type="match status" value="1"/>
</dbReference>
<name>E1ZAM0_CHLVA</name>
<dbReference type="OrthoDB" id="547695at2759"/>
<evidence type="ECO:0000256" key="7">
    <source>
        <dbReference type="ARBA" id="ARBA00023157"/>
    </source>
</evidence>
<evidence type="ECO:0000313" key="10">
    <source>
        <dbReference type="EMBL" id="EFN57282.1"/>
    </source>
</evidence>
<proteinExistence type="predicted"/>
<keyword evidence="3" id="KW-0732">Signal</keyword>
<dbReference type="STRING" id="554065.E1ZAM0"/>
<dbReference type="EMBL" id="GL433840">
    <property type="protein sequence ID" value="EFN57282.1"/>
    <property type="molecule type" value="Genomic_DNA"/>
</dbReference>
<keyword evidence="7" id="KW-1015">Disulfide bond</keyword>
<dbReference type="SUPFAM" id="SSF56487">
    <property type="entry name" value="SRCR-like"/>
    <property type="match status" value="2"/>
</dbReference>
<evidence type="ECO:0000256" key="5">
    <source>
        <dbReference type="ARBA" id="ARBA00022989"/>
    </source>
</evidence>
<dbReference type="InParanoid" id="E1ZAM0"/>